<dbReference type="PANTHER" id="PTHR37610:SF40">
    <property type="entry name" value="OS01G0909600 PROTEIN"/>
    <property type="match status" value="1"/>
</dbReference>
<protein>
    <recommendedName>
        <fullName evidence="1">Retrotransposon Copia-like N-terminal domain-containing protein</fullName>
    </recommendedName>
</protein>
<evidence type="ECO:0000313" key="2">
    <source>
        <dbReference type="EMBL" id="VFQ89445.1"/>
    </source>
</evidence>
<dbReference type="PANTHER" id="PTHR37610">
    <property type="entry name" value="CCHC-TYPE DOMAIN-CONTAINING PROTEIN"/>
    <property type="match status" value="1"/>
</dbReference>
<dbReference type="AlphaFoldDB" id="A0A484MKV3"/>
<evidence type="ECO:0000259" key="1">
    <source>
        <dbReference type="Pfam" id="PF14244"/>
    </source>
</evidence>
<sequence length="390" mass="43873">MATGEEQAYKHDPLFLHNLDHPGMVLTTTKLNGMNFIPWSRSIKISLISKMKIGFINGSCEKRDPDSPNYAQWERCDNMTFSWILNSIQPDLAEAFLYANSSHELWNELMERFGESNGPLIYQIEKKIADLKQKNDSVGTYFTKLEKLWDELANMSAIPVCECNGCTCDAKKKVLEADQRRKLNKFLMGLNDGFDTPRGQIVLIDPLPSANKTCSMVQQVERQKSITGVQGLGLELAACINNEGTDTQNMAMYVNKGNGQRSGNFNTSDPRRARKYCDHCKEAGHFKEQCFKIVGYPEWYKGAKGKRIQQNYGASKFAGNTTAQPQDTCSDTPLDDMNGHRGEGQNYQHNPVFVQHVAQEMLKLMTNNNTSMDSDSGLMSTYAHLAGPFN</sequence>
<dbReference type="Pfam" id="PF14244">
    <property type="entry name" value="Retrotran_gag_3"/>
    <property type="match status" value="1"/>
</dbReference>
<accession>A0A484MKV3</accession>
<organism evidence="2 3">
    <name type="scientific">Cuscuta campestris</name>
    <dbReference type="NCBI Taxonomy" id="132261"/>
    <lineage>
        <taxon>Eukaryota</taxon>
        <taxon>Viridiplantae</taxon>
        <taxon>Streptophyta</taxon>
        <taxon>Embryophyta</taxon>
        <taxon>Tracheophyta</taxon>
        <taxon>Spermatophyta</taxon>
        <taxon>Magnoliopsida</taxon>
        <taxon>eudicotyledons</taxon>
        <taxon>Gunneridae</taxon>
        <taxon>Pentapetalae</taxon>
        <taxon>asterids</taxon>
        <taxon>lamiids</taxon>
        <taxon>Solanales</taxon>
        <taxon>Convolvulaceae</taxon>
        <taxon>Cuscuteae</taxon>
        <taxon>Cuscuta</taxon>
        <taxon>Cuscuta subgen. Grammica</taxon>
        <taxon>Cuscuta sect. Cleistogrammica</taxon>
    </lineage>
</organism>
<reference evidence="2 3" key="1">
    <citation type="submission" date="2018-04" db="EMBL/GenBank/DDBJ databases">
        <authorList>
            <person name="Vogel A."/>
        </authorList>
    </citation>
    <scope>NUCLEOTIDE SEQUENCE [LARGE SCALE GENOMIC DNA]</scope>
</reference>
<feature type="domain" description="Retrotransposon Copia-like N-terminal" evidence="1">
    <location>
        <begin position="17"/>
        <end position="62"/>
    </location>
</feature>
<dbReference type="EMBL" id="OOIL02003813">
    <property type="protein sequence ID" value="VFQ89445.1"/>
    <property type="molecule type" value="Genomic_DNA"/>
</dbReference>
<proteinExistence type="predicted"/>
<dbReference type="Proteomes" id="UP000595140">
    <property type="component" value="Unassembled WGS sequence"/>
</dbReference>
<name>A0A484MKV3_9ASTE</name>
<gene>
    <name evidence="2" type="ORF">CCAM_LOCUS31221</name>
</gene>
<evidence type="ECO:0000313" key="3">
    <source>
        <dbReference type="Proteomes" id="UP000595140"/>
    </source>
</evidence>
<dbReference type="OrthoDB" id="1305682at2759"/>
<keyword evidence="3" id="KW-1185">Reference proteome</keyword>
<dbReference type="InterPro" id="IPR029472">
    <property type="entry name" value="Copia-like_N"/>
</dbReference>